<feature type="domain" description="LysM" evidence="3">
    <location>
        <begin position="138"/>
        <end position="182"/>
    </location>
</feature>
<dbReference type="SMART" id="SM00257">
    <property type="entry name" value="LysM"/>
    <property type="match status" value="2"/>
</dbReference>
<dbReference type="CDD" id="cd12797">
    <property type="entry name" value="M23_peptidase"/>
    <property type="match status" value="1"/>
</dbReference>
<feature type="domain" description="LysM" evidence="3">
    <location>
        <begin position="90"/>
        <end position="134"/>
    </location>
</feature>
<gene>
    <name evidence="4" type="ORF">TS85_09755</name>
</gene>
<evidence type="ECO:0000259" key="3">
    <source>
        <dbReference type="PROSITE" id="PS51782"/>
    </source>
</evidence>
<dbReference type="Pfam" id="PF01551">
    <property type="entry name" value="Peptidase_M23"/>
    <property type="match status" value="1"/>
</dbReference>
<keyword evidence="5" id="KW-1185">Reference proteome</keyword>
<sequence>MSEIGEGRRRLGAALVLGAMLSGCIPSTGYRGEVYDRPAPDPRAQPRASQQEQPAFERRSIDQDIRALPAPPPAWEARTVVPDARRVAASSYVVQRDDSLRGIAVKTGAGSEAIARANGIRPPYMLRPGQRLLIPGGLYHQVRAGDTGIAIARAYGVSWSRVITANALEEPYVLRMGQRLLIPDTGPETREQRAARFHIDIDDILTGGEPALARNTQPTAPTASSARVLPPTAAVKAPVRLTGQFAWPARGNLIKRFGPGASGERSDGIKIAVPLDTPVLAAADGVVAYVGSDVPALGGLVILKHGAGWTSVYGHASQLLVQRGQAVKKGQMIALSGNSGFADRPELHFELREGRTPVDPVPRLPPR</sequence>
<evidence type="ECO:0000313" key="5">
    <source>
        <dbReference type="Proteomes" id="UP000032300"/>
    </source>
</evidence>
<dbReference type="Gene3D" id="3.10.350.10">
    <property type="entry name" value="LysM domain"/>
    <property type="match status" value="2"/>
</dbReference>
<protein>
    <submittedName>
        <fullName evidence="4">Membrane protein</fullName>
    </submittedName>
</protein>
<dbReference type="GO" id="GO:0004222">
    <property type="term" value="F:metalloendopeptidase activity"/>
    <property type="evidence" value="ECO:0007669"/>
    <property type="project" value="TreeGrafter"/>
</dbReference>
<dbReference type="CDD" id="cd00118">
    <property type="entry name" value="LysM"/>
    <property type="match status" value="2"/>
</dbReference>
<dbReference type="PANTHER" id="PTHR21666:SF263">
    <property type="entry name" value="MUREIN HYDROLASE ACTIVATOR NLPD"/>
    <property type="match status" value="1"/>
</dbReference>
<dbReference type="InterPro" id="IPR036779">
    <property type="entry name" value="LysM_dom_sf"/>
</dbReference>
<dbReference type="InterPro" id="IPR011055">
    <property type="entry name" value="Dup_hybrid_motif"/>
</dbReference>
<dbReference type="InterPro" id="IPR018392">
    <property type="entry name" value="LysM"/>
</dbReference>
<organism evidence="4 5">
    <name type="scientific">Sphingomonas hengshuiensis</name>
    <dbReference type="NCBI Taxonomy" id="1609977"/>
    <lineage>
        <taxon>Bacteria</taxon>
        <taxon>Pseudomonadati</taxon>
        <taxon>Pseudomonadota</taxon>
        <taxon>Alphaproteobacteria</taxon>
        <taxon>Sphingomonadales</taxon>
        <taxon>Sphingomonadaceae</taxon>
        <taxon>Sphingomonas</taxon>
    </lineage>
</organism>
<evidence type="ECO:0000313" key="4">
    <source>
        <dbReference type="EMBL" id="AJP72006.1"/>
    </source>
</evidence>
<dbReference type="SUPFAM" id="SSF51261">
    <property type="entry name" value="Duplicated hybrid motif"/>
    <property type="match status" value="1"/>
</dbReference>
<feature type="region of interest" description="Disordered" evidence="2">
    <location>
        <begin position="32"/>
        <end position="58"/>
    </location>
</feature>
<comment type="similarity">
    <text evidence="1">Belongs to the E.coli NlpD/Haemophilus LppB family.</text>
</comment>
<dbReference type="Gene3D" id="2.70.70.10">
    <property type="entry name" value="Glucose Permease (Domain IIA)"/>
    <property type="match status" value="1"/>
</dbReference>
<dbReference type="InterPro" id="IPR016047">
    <property type="entry name" value="M23ase_b-sheet_dom"/>
</dbReference>
<proteinExistence type="inferred from homology"/>
<dbReference type="RefSeq" id="WP_044331894.1">
    <property type="nucleotide sequence ID" value="NZ_CP010836.1"/>
</dbReference>
<reference evidence="4 5" key="2">
    <citation type="submission" date="2015-02" db="EMBL/GenBank/DDBJ databases">
        <title>The complete genome of Sphingomonas hengshuiensis sp. WHSC-8 isolated from soil of Hengshui Lake.</title>
        <authorList>
            <person name="Wei S."/>
            <person name="Guo J."/>
            <person name="Su C."/>
            <person name="Wu R."/>
            <person name="Zhang Z."/>
            <person name="Liang K."/>
            <person name="Li H."/>
            <person name="Wang T."/>
            <person name="Liu H."/>
            <person name="Zhang C."/>
            <person name="Li Z."/>
            <person name="Wang Q."/>
            <person name="Meng J."/>
        </authorList>
    </citation>
    <scope>NUCLEOTIDE SEQUENCE [LARGE SCALE GENOMIC DNA]</scope>
    <source>
        <strain evidence="4 5">WHSC-8</strain>
    </source>
</reference>
<name>A0A7U4J848_9SPHN</name>
<evidence type="ECO:0000256" key="2">
    <source>
        <dbReference type="SAM" id="MobiDB-lite"/>
    </source>
</evidence>
<dbReference type="AlphaFoldDB" id="A0A7U4J848"/>
<reference evidence="4 5" key="1">
    <citation type="journal article" date="2015" name="Int. J. Syst. Evol. Microbiol.">
        <title>Sphingomonas hengshuiensis sp. nov., isolated from lake wetland.</title>
        <authorList>
            <person name="Wei S."/>
            <person name="Wang T."/>
            <person name="Liu H."/>
            <person name="Zhang C."/>
            <person name="Guo J."/>
            <person name="Wang Q."/>
            <person name="Liang K."/>
            <person name="Zhang Z."/>
        </authorList>
    </citation>
    <scope>NUCLEOTIDE SEQUENCE [LARGE SCALE GENOMIC DNA]</scope>
    <source>
        <strain evidence="4 5">WHSC-8</strain>
    </source>
</reference>
<dbReference type="Pfam" id="PF01476">
    <property type="entry name" value="LysM"/>
    <property type="match status" value="2"/>
</dbReference>
<dbReference type="EMBL" id="CP010836">
    <property type="protein sequence ID" value="AJP72006.1"/>
    <property type="molecule type" value="Genomic_DNA"/>
</dbReference>
<accession>A0A7U4J848</accession>
<dbReference type="SUPFAM" id="SSF54106">
    <property type="entry name" value="LysM domain"/>
    <property type="match status" value="1"/>
</dbReference>
<dbReference type="PROSITE" id="PS51782">
    <property type="entry name" value="LYSM"/>
    <property type="match status" value="2"/>
</dbReference>
<dbReference type="PANTHER" id="PTHR21666">
    <property type="entry name" value="PEPTIDASE-RELATED"/>
    <property type="match status" value="1"/>
</dbReference>
<dbReference type="InterPro" id="IPR050570">
    <property type="entry name" value="Cell_wall_metabolism_enzyme"/>
</dbReference>
<dbReference type="KEGG" id="sphi:TS85_09755"/>
<dbReference type="OrthoDB" id="9795421at2"/>
<evidence type="ECO:0000256" key="1">
    <source>
        <dbReference type="ARBA" id="ARBA00038420"/>
    </source>
</evidence>
<dbReference type="Proteomes" id="UP000032300">
    <property type="component" value="Chromosome"/>
</dbReference>